<dbReference type="EMBL" id="JBDIME010000002">
    <property type="protein sequence ID" value="MEN2788608.1"/>
    <property type="molecule type" value="Genomic_DNA"/>
</dbReference>
<evidence type="ECO:0000313" key="8">
    <source>
        <dbReference type="Proteomes" id="UP001419910"/>
    </source>
</evidence>
<comment type="caution">
    <text evidence="7">The sequence shown here is derived from an EMBL/GenBank/DDBJ whole genome shotgun (WGS) entry which is preliminary data.</text>
</comment>
<reference evidence="7 8" key="1">
    <citation type="submission" date="2024-05" db="EMBL/GenBank/DDBJ databases">
        <authorList>
            <person name="Liu Q."/>
            <person name="Xin Y.-H."/>
        </authorList>
    </citation>
    <scope>NUCLEOTIDE SEQUENCE [LARGE SCALE GENOMIC DNA]</scope>
    <source>
        <strain evidence="7 8">CGMCC 1.10181</strain>
    </source>
</reference>
<dbReference type="PANTHER" id="PTHR23508">
    <property type="entry name" value="CARBOXYLIC ACID TRANSPORTER PROTEIN HOMOLOG"/>
    <property type="match status" value="1"/>
</dbReference>
<dbReference type="PROSITE" id="PS50850">
    <property type="entry name" value="MFS"/>
    <property type="match status" value="1"/>
</dbReference>
<keyword evidence="4 5" id="KW-0472">Membrane</keyword>
<feature type="transmembrane region" description="Helical" evidence="5">
    <location>
        <begin position="173"/>
        <end position="195"/>
    </location>
</feature>
<evidence type="ECO:0000256" key="5">
    <source>
        <dbReference type="SAM" id="Phobius"/>
    </source>
</evidence>
<feature type="transmembrane region" description="Helical" evidence="5">
    <location>
        <begin position="248"/>
        <end position="271"/>
    </location>
</feature>
<gene>
    <name evidence="7" type="ORF">ABC974_03135</name>
</gene>
<dbReference type="Gene3D" id="1.20.1250.20">
    <property type="entry name" value="MFS general substrate transporter like domains"/>
    <property type="match status" value="1"/>
</dbReference>
<organism evidence="7 8">
    <name type="scientific">Sphingomonas oligophenolica</name>
    <dbReference type="NCBI Taxonomy" id="301154"/>
    <lineage>
        <taxon>Bacteria</taxon>
        <taxon>Pseudomonadati</taxon>
        <taxon>Pseudomonadota</taxon>
        <taxon>Alphaproteobacteria</taxon>
        <taxon>Sphingomonadales</taxon>
        <taxon>Sphingomonadaceae</taxon>
        <taxon>Sphingomonas</taxon>
    </lineage>
</organism>
<comment type="subcellular location">
    <subcellularLocation>
        <location evidence="1">Membrane</location>
        <topology evidence="1">Multi-pass membrane protein</topology>
    </subcellularLocation>
</comment>
<dbReference type="InterPro" id="IPR020846">
    <property type="entry name" value="MFS_dom"/>
</dbReference>
<dbReference type="PANTHER" id="PTHR23508:SF10">
    <property type="entry name" value="CARBOXYLIC ACID TRANSPORTER PROTEIN HOMOLOG"/>
    <property type="match status" value="1"/>
</dbReference>
<evidence type="ECO:0000259" key="6">
    <source>
        <dbReference type="PROSITE" id="PS50850"/>
    </source>
</evidence>
<feature type="transmembrane region" description="Helical" evidence="5">
    <location>
        <begin position="378"/>
        <end position="401"/>
    </location>
</feature>
<feature type="transmembrane region" description="Helical" evidence="5">
    <location>
        <begin position="144"/>
        <end position="167"/>
    </location>
</feature>
<feature type="transmembrane region" description="Helical" evidence="5">
    <location>
        <begin position="113"/>
        <end position="132"/>
    </location>
</feature>
<evidence type="ECO:0000256" key="1">
    <source>
        <dbReference type="ARBA" id="ARBA00004141"/>
    </source>
</evidence>
<evidence type="ECO:0000256" key="3">
    <source>
        <dbReference type="ARBA" id="ARBA00022989"/>
    </source>
</evidence>
<sequence>MSKDPRAIVDEAPMSPIQIAAVAITVGLNALDGFDVLSISFASPGIATEWGVDRAALGVVLSMELIGMALGSVFLGGVTDRIGRRRMILGCLAVMAFGMIMVTTVHGVAMLSIWRVLTGVGIGGMLAAINAAAAEFANVRRRNLALAIMVIGYPVGAVAGGLVSALLLKGGDWRAVFEFGAIVTACFIPLVWFFVPEPVQFLMARRPAGALGKVNHSLARMGHAPVDALPPPAPEEEKASIADILRPGLIGMTLLLTLAYSAHVVSFYFILKWTPKIVVDLGHAPAEAARVLVWANLGGAIGGAIFGLLAQRFALKPMTIIVLVMSSVTVALFGAAGAHTLGDLSALAFASGLFTNSAIVGLYTIFARAFPTHVRATGTGFAIGAGRGGAALSPILAGYLFKAGLPLAGVSIALGFGSLVGALALSGVKLRFDGTKSAGSSS</sequence>
<feature type="transmembrane region" description="Helical" evidence="5">
    <location>
        <begin position="21"/>
        <end position="43"/>
    </location>
</feature>
<feature type="transmembrane region" description="Helical" evidence="5">
    <location>
        <begin position="407"/>
        <end position="428"/>
    </location>
</feature>
<proteinExistence type="predicted"/>
<name>A0ABU9XYI0_9SPHN</name>
<evidence type="ECO:0000256" key="4">
    <source>
        <dbReference type="ARBA" id="ARBA00023136"/>
    </source>
</evidence>
<dbReference type="SUPFAM" id="SSF103473">
    <property type="entry name" value="MFS general substrate transporter"/>
    <property type="match status" value="1"/>
</dbReference>
<feature type="transmembrane region" description="Helical" evidence="5">
    <location>
        <begin position="55"/>
        <end position="75"/>
    </location>
</feature>
<evidence type="ECO:0000256" key="2">
    <source>
        <dbReference type="ARBA" id="ARBA00022692"/>
    </source>
</evidence>
<dbReference type="Pfam" id="PF07690">
    <property type="entry name" value="MFS_1"/>
    <property type="match status" value="1"/>
</dbReference>
<feature type="transmembrane region" description="Helical" evidence="5">
    <location>
        <begin position="291"/>
        <end position="310"/>
    </location>
</feature>
<keyword evidence="2 5" id="KW-0812">Transmembrane</keyword>
<feature type="transmembrane region" description="Helical" evidence="5">
    <location>
        <begin position="344"/>
        <end position="366"/>
    </location>
</feature>
<dbReference type="InterPro" id="IPR011701">
    <property type="entry name" value="MFS"/>
</dbReference>
<feature type="transmembrane region" description="Helical" evidence="5">
    <location>
        <begin position="317"/>
        <end position="338"/>
    </location>
</feature>
<accession>A0ABU9XYI0</accession>
<dbReference type="InterPro" id="IPR036259">
    <property type="entry name" value="MFS_trans_sf"/>
</dbReference>
<evidence type="ECO:0000313" key="7">
    <source>
        <dbReference type="EMBL" id="MEN2788608.1"/>
    </source>
</evidence>
<keyword evidence="8" id="KW-1185">Reference proteome</keyword>
<dbReference type="Proteomes" id="UP001419910">
    <property type="component" value="Unassembled WGS sequence"/>
</dbReference>
<feature type="domain" description="Major facilitator superfamily (MFS) profile" evidence="6">
    <location>
        <begin position="21"/>
        <end position="433"/>
    </location>
</feature>
<dbReference type="RefSeq" id="WP_343890625.1">
    <property type="nucleotide sequence ID" value="NZ_BAAAEH010000035.1"/>
</dbReference>
<protein>
    <submittedName>
        <fullName evidence="7">MFS transporter</fullName>
    </submittedName>
</protein>
<feature type="transmembrane region" description="Helical" evidence="5">
    <location>
        <begin position="87"/>
        <end position="107"/>
    </location>
</feature>
<keyword evidence="3 5" id="KW-1133">Transmembrane helix</keyword>